<feature type="region of interest" description="Disordered" evidence="1">
    <location>
        <begin position="504"/>
        <end position="525"/>
    </location>
</feature>
<dbReference type="EMBL" id="AP022574">
    <property type="protein sequence ID" value="BBX67818.1"/>
    <property type="molecule type" value="Genomic_DNA"/>
</dbReference>
<evidence type="ECO:0000256" key="1">
    <source>
        <dbReference type="SAM" id="MobiDB-lite"/>
    </source>
</evidence>
<protein>
    <recommendedName>
        <fullName evidence="4">DUF3987 domain-containing protein</fullName>
    </recommendedName>
</protein>
<dbReference type="Proteomes" id="UP000466514">
    <property type="component" value="Chromosome"/>
</dbReference>
<dbReference type="KEGG" id="mpsc:MPSYJ_12790"/>
<dbReference type="AlphaFoldDB" id="A0A7I7M6L1"/>
<name>A0A7I7M6L1_9MYCO</name>
<sequence>MHVDEFFDSTEQLNNVRQWAHARFAAKWAVFLAVLLRVSASTSPGVQLPGVIGGPASLNLIGAFVSPSGGGKGISDKVAKLAWPTPIIERPIGSGEGIAALFAPPKKEGAEHITRAIVNVSEIDSLAGIAGRQGSILLAQLKSAVMGELIGQSNASEATTRIVLPHTYRMCMSIGAQPGHCDVIFNDTTGGTPQRVLWAPTIDPTMPADVRPDPEPLNTRLPSWAHQDTEITYGFPEIREQIISAHIARQRGEPDALDGHRMLTKCKVAAVLAIMHHRSVVGELDWELAETVLSVSDSTRDWIVHAARTAEQAKIHSRAMARASGDEFVSDQKLGRAKAAVLRWLDRDGESAANDIRRKLKADLREHFGAAVAELAADGLIAEIHRDRGMRYRLSEKVQGVPLVHPQNPQFRDGVLAVQRVPAPLAVEPDIPSSTVQVDQSAPVQPEKGKHPRRQTFARCESCYICLPSAATSLLCDDCRDLDPRRELRPKTLHPALAVVHNGSTTRNGMAQPFLPASKRQRTAT</sequence>
<proteinExistence type="predicted"/>
<accession>A0A7I7M6L1</accession>
<dbReference type="RefSeq" id="WP_163720918.1">
    <property type="nucleotide sequence ID" value="NZ_AP022574.1"/>
</dbReference>
<evidence type="ECO:0008006" key="4">
    <source>
        <dbReference type="Google" id="ProtNLM"/>
    </source>
</evidence>
<evidence type="ECO:0000313" key="2">
    <source>
        <dbReference type="EMBL" id="BBX67818.1"/>
    </source>
</evidence>
<keyword evidence="3" id="KW-1185">Reference proteome</keyword>
<evidence type="ECO:0000313" key="3">
    <source>
        <dbReference type="Proteomes" id="UP000466514"/>
    </source>
</evidence>
<organism evidence="2 3">
    <name type="scientific">Mycolicibacterium psychrotolerans</name>
    <dbReference type="NCBI Taxonomy" id="216929"/>
    <lineage>
        <taxon>Bacteria</taxon>
        <taxon>Bacillati</taxon>
        <taxon>Actinomycetota</taxon>
        <taxon>Actinomycetes</taxon>
        <taxon>Mycobacteriales</taxon>
        <taxon>Mycobacteriaceae</taxon>
        <taxon>Mycolicibacterium</taxon>
    </lineage>
</organism>
<reference evidence="2 3" key="1">
    <citation type="journal article" date="2019" name="Emerg. Microbes Infect.">
        <title>Comprehensive subspecies identification of 175 nontuberculous mycobacteria species based on 7547 genomic profiles.</title>
        <authorList>
            <person name="Matsumoto Y."/>
            <person name="Kinjo T."/>
            <person name="Motooka D."/>
            <person name="Nabeya D."/>
            <person name="Jung N."/>
            <person name="Uechi K."/>
            <person name="Horii T."/>
            <person name="Iida T."/>
            <person name="Fujita J."/>
            <person name="Nakamura S."/>
        </authorList>
    </citation>
    <scope>NUCLEOTIDE SEQUENCE [LARGE SCALE GENOMIC DNA]</scope>
    <source>
        <strain evidence="2 3">JCM 13323</strain>
    </source>
</reference>
<gene>
    <name evidence="2" type="ORF">MPSYJ_12790</name>
</gene>